<comment type="subcellular location">
    <subcellularLocation>
        <location evidence="1 7">Cytoplasm</location>
    </subcellularLocation>
</comment>
<dbReference type="Gene3D" id="3.40.50.150">
    <property type="entry name" value="Vaccinia Virus protein VP39"/>
    <property type="match status" value="1"/>
</dbReference>
<dbReference type="GO" id="GO:0030091">
    <property type="term" value="P:protein repair"/>
    <property type="evidence" value="ECO:0007669"/>
    <property type="project" value="UniProtKB-UniRule"/>
</dbReference>
<evidence type="ECO:0000256" key="6">
    <source>
        <dbReference type="ARBA" id="ARBA00022691"/>
    </source>
</evidence>
<gene>
    <name evidence="7" type="primary">pcm</name>
    <name evidence="8" type="ORF">Ga0123462_1031</name>
</gene>
<comment type="similarity">
    <text evidence="2 7">Belongs to the methyltransferase superfamily. L-isoaspartyl/D-aspartyl protein methyltransferase family.</text>
</comment>
<dbReference type="RefSeq" id="WP_100265307.1">
    <property type="nucleotide sequence ID" value="NZ_CP018800.1"/>
</dbReference>
<dbReference type="KEGG" id="mfn:Ga0123462_1031"/>
<keyword evidence="3 7" id="KW-0963">Cytoplasm</keyword>
<dbReference type="PROSITE" id="PS01279">
    <property type="entry name" value="PCMT"/>
    <property type="match status" value="1"/>
</dbReference>
<dbReference type="OrthoDB" id="9810066at2"/>
<name>A0A2K8L6M0_9PROT</name>
<dbReference type="EC" id="2.1.1.77" evidence="7"/>
<accession>A0A2K8L6M0</accession>
<evidence type="ECO:0000256" key="3">
    <source>
        <dbReference type="ARBA" id="ARBA00022490"/>
    </source>
</evidence>
<evidence type="ECO:0000256" key="4">
    <source>
        <dbReference type="ARBA" id="ARBA00022603"/>
    </source>
</evidence>
<proteinExistence type="inferred from homology"/>
<keyword evidence="4 7" id="KW-0489">Methyltransferase</keyword>
<dbReference type="FunFam" id="3.40.50.150:FF:000010">
    <property type="entry name" value="Protein-L-isoaspartate O-methyltransferase"/>
    <property type="match status" value="1"/>
</dbReference>
<organism evidence="8 9">
    <name type="scientific">Mariprofundus ferrinatatus</name>
    <dbReference type="NCBI Taxonomy" id="1921087"/>
    <lineage>
        <taxon>Bacteria</taxon>
        <taxon>Pseudomonadati</taxon>
        <taxon>Pseudomonadota</taxon>
        <taxon>Candidatius Mariprofundia</taxon>
        <taxon>Mariprofundales</taxon>
        <taxon>Mariprofundaceae</taxon>
        <taxon>Mariprofundus</taxon>
    </lineage>
</organism>
<dbReference type="InterPro" id="IPR029063">
    <property type="entry name" value="SAM-dependent_MTases_sf"/>
</dbReference>
<sequence>MSLHAALSYERPRQRMVGEQIQARGIHDERVLAAMRTVPRHLFVDPALVSRAYQDASLPIGSGQTISQPYMVARMTQLLELQGHERVLEIGTGCGYQTAVLSRLCRRVYSIERIAPLHERARQNLRAARHANVMLKCADGRLGWEEYAPYDAIIVTAGGFASELWLQQLKTGGMLLLPEGENGAHRLVRRTKLAHGINEEYFDACTFVPLLEGVESSLSRK</sequence>
<dbReference type="NCBIfam" id="NF001453">
    <property type="entry name" value="PRK00312.1"/>
    <property type="match status" value="1"/>
</dbReference>
<dbReference type="PANTHER" id="PTHR11579">
    <property type="entry name" value="PROTEIN-L-ISOASPARTATE O-METHYLTRANSFERASE"/>
    <property type="match status" value="1"/>
</dbReference>
<evidence type="ECO:0000256" key="7">
    <source>
        <dbReference type="HAMAP-Rule" id="MF_00090"/>
    </source>
</evidence>
<dbReference type="PANTHER" id="PTHR11579:SF0">
    <property type="entry name" value="PROTEIN-L-ISOASPARTATE(D-ASPARTATE) O-METHYLTRANSFERASE"/>
    <property type="match status" value="1"/>
</dbReference>
<dbReference type="HAMAP" id="MF_00090">
    <property type="entry name" value="PIMT"/>
    <property type="match status" value="1"/>
</dbReference>
<keyword evidence="9" id="KW-1185">Reference proteome</keyword>
<keyword evidence="6 7" id="KW-0949">S-adenosyl-L-methionine</keyword>
<evidence type="ECO:0000256" key="5">
    <source>
        <dbReference type="ARBA" id="ARBA00022679"/>
    </source>
</evidence>
<evidence type="ECO:0000256" key="2">
    <source>
        <dbReference type="ARBA" id="ARBA00005369"/>
    </source>
</evidence>
<dbReference type="Pfam" id="PF01135">
    <property type="entry name" value="PCMT"/>
    <property type="match status" value="1"/>
</dbReference>
<dbReference type="CDD" id="cd02440">
    <property type="entry name" value="AdoMet_MTases"/>
    <property type="match status" value="1"/>
</dbReference>
<dbReference type="Proteomes" id="UP000231637">
    <property type="component" value="Chromosome"/>
</dbReference>
<dbReference type="NCBIfam" id="TIGR00080">
    <property type="entry name" value="pimt"/>
    <property type="match status" value="1"/>
</dbReference>
<feature type="active site" evidence="7">
    <location>
        <position position="67"/>
    </location>
</feature>
<protein>
    <recommendedName>
        <fullName evidence="7">Protein-L-isoaspartate O-methyltransferase</fullName>
        <ecNumber evidence="7">2.1.1.77</ecNumber>
    </recommendedName>
    <alternativeName>
        <fullName evidence="7">L-isoaspartyl protein carboxyl methyltransferase</fullName>
    </alternativeName>
    <alternativeName>
        <fullName evidence="7">Protein L-isoaspartyl methyltransferase</fullName>
    </alternativeName>
    <alternativeName>
        <fullName evidence="7">Protein-beta-aspartate methyltransferase</fullName>
        <shortName evidence="7">PIMT</shortName>
    </alternativeName>
</protein>
<dbReference type="AlphaFoldDB" id="A0A2K8L6M0"/>
<comment type="function">
    <text evidence="7">Catalyzes the methyl esterification of L-isoaspartyl residues in peptides and proteins that result from spontaneous decomposition of normal L-aspartyl and L-asparaginyl residues. It plays a role in the repair and/or degradation of damaged proteins.</text>
</comment>
<keyword evidence="5 7" id="KW-0808">Transferase</keyword>
<evidence type="ECO:0000313" key="9">
    <source>
        <dbReference type="Proteomes" id="UP000231637"/>
    </source>
</evidence>
<reference evidence="8 9" key="1">
    <citation type="submission" date="2016-12" db="EMBL/GenBank/DDBJ databases">
        <title>Isolation and genomic insights into novel planktonic Zetaproteobacteria from stratified waters of the Chesapeake Bay.</title>
        <authorList>
            <person name="McAllister S.M."/>
            <person name="Kato S."/>
            <person name="Chan C.S."/>
            <person name="Chiu B.K."/>
            <person name="Field E.K."/>
        </authorList>
    </citation>
    <scope>NUCLEOTIDE SEQUENCE [LARGE SCALE GENOMIC DNA]</scope>
    <source>
        <strain evidence="8 9">CP-8</strain>
    </source>
</reference>
<dbReference type="GO" id="GO:0032259">
    <property type="term" value="P:methylation"/>
    <property type="evidence" value="ECO:0007669"/>
    <property type="project" value="UniProtKB-KW"/>
</dbReference>
<dbReference type="EMBL" id="CP018800">
    <property type="protein sequence ID" value="ATX81899.1"/>
    <property type="molecule type" value="Genomic_DNA"/>
</dbReference>
<comment type="catalytic activity">
    <reaction evidence="7">
        <text>[protein]-L-isoaspartate + S-adenosyl-L-methionine = [protein]-L-isoaspartate alpha-methyl ester + S-adenosyl-L-homocysteine</text>
        <dbReference type="Rhea" id="RHEA:12705"/>
        <dbReference type="Rhea" id="RHEA-COMP:12143"/>
        <dbReference type="Rhea" id="RHEA-COMP:12144"/>
        <dbReference type="ChEBI" id="CHEBI:57856"/>
        <dbReference type="ChEBI" id="CHEBI:59789"/>
        <dbReference type="ChEBI" id="CHEBI:90596"/>
        <dbReference type="ChEBI" id="CHEBI:90598"/>
        <dbReference type="EC" id="2.1.1.77"/>
    </reaction>
</comment>
<dbReference type="InterPro" id="IPR000682">
    <property type="entry name" value="PCMT"/>
</dbReference>
<dbReference type="GO" id="GO:0005737">
    <property type="term" value="C:cytoplasm"/>
    <property type="evidence" value="ECO:0007669"/>
    <property type="project" value="UniProtKB-SubCell"/>
</dbReference>
<evidence type="ECO:0000313" key="8">
    <source>
        <dbReference type="EMBL" id="ATX81899.1"/>
    </source>
</evidence>
<dbReference type="SUPFAM" id="SSF53335">
    <property type="entry name" value="S-adenosyl-L-methionine-dependent methyltransferases"/>
    <property type="match status" value="1"/>
</dbReference>
<dbReference type="GO" id="GO:0004719">
    <property type="term" value="F:protein-L-isoaspartate (D-aspartate) O-methyltransferase activity"/>
    <property type="evidence" value="ECO:0007669"/>
    <property type="project" value="UniProtKB-UniRule"/>
</dbReference>
<evidence type="ECO:0000256" key="1">
    <source>
        <dbReference type="ARBA" id="ARBA00004496"/>
    </source>
</evidence>